<proteinExistence type="predicted"/>
<feature type="compositionally biased region" description="Acidic residues" evidence="1">
    <location>
        <begin position="125"/>
        <end position="142"/>
    </location>
</feature>
<keyword evidence="3" id="KW-1185">Reference proteome</keyword>
<dbReference type="AlphaFoldDB" id="A0AA88G7J1"/>
<gene>
    <name evidence="2" type="ORF">C9374_012844</name>
</gene>
<dbReference type="GeneID" id="68105298"/>
<comment type="caution">
    <text evidence="2">The sequence shown here is derived from an EMBL/GenBank/DDBJ whole genome shotgun (WGS) entry which is preliminary data.</text>
</comment>
<feature type="region of interest" description="Disordered" evidence="1">
    <location>
        <begin position="111"/>
        <end position="153"/>
    </location>
</feature>
<evidence type="ECO:0000256" key="1">
    <source>
        <dbReference type="SAM" id="MobiDB-lite"/>
    </source>
</evidence>
<evidence type="ECO:0000313" key="2">
    <source>
        <dbReference type="EMBL" id="KAG2373112.1"/>
    </source>
</evidence>
<organism evidence="2 3">
    <name type="scientific">Naegleria lovaniensis</name>
    <name type="common">Amoeba</name>
    <dbReference type="NCBI Taxonomy" id="51637"/>
    <lineage>
        <taxon>Eukaryota</taxon>
        <taxon>Discoba</taxon>
        <taxon>Heterolobosea</taxon>
        <taxon>Tetramitia</taxon>
        <taxon>Eutetramitia</taxon>
        <taxon>Vahlkampfiidae</taxon>
        <taxon>Naegleria</taxon>
    </lineage>
</organism>
<sequence>MSSSNKKNDPSSGYTPLHREGCLAFVDLFLNFLTDLEKEGRFQHRDLLISKFLSRLNVVETRNLMDAYGMVNPAIGTLILNHKRKFEAEQPSLATQREDAEQLRKFIASQPVKTAQQPVRKGADQEEEISDDEVLEIVDEGIDSPQTAKKRKQ</sequence>
<name>A0AA88G7J1_NAELO</name>
<dbReference type="EMBL" id="PYSW02000060">
    <property type="protein sequence ID" value="KAG2373112.1"/>
    <property type="molecule type" value="Genomic_DNA"/>
</dbReference>
<protein>
    <submittedName>
        <fullName evidence="2">Uncharacterized protein</fullName>
    </submittedName>
</protein>
<accession>A0AA88G7J1</accession>
<reference evidence="2 3" key="1">
    <citation type="journal article" date="2018" name="BMC Genomics">
        <title>The genome of Naegleria lovaniensis, the basis for a comparative approach to unravel pathogenicity factors of the human pathogenic amoeba N. fowleri.</title>
        <authorList>
            <person name="Liechti N."/>
            <person name="Schurch N."/>
            <person name="Bruggmann R."/>
            <person name="Wittwer M."/>
        </authorList>
    </citation>
    <scope>NUCLEOTIDE SEQUENCE [LARGE SCALE GENOMIC DNA]</scope>
    <source>
        <strain evidence="2 3">ATCC 30569</strain>
    </source>
</reference>
<dbReference type="Proteomes" id="UP000816034">
    <property type="component" value="Unassembled WGS sequence"/>
</dbReference>
<dbReference type="RefSeq" id="XP_044542286.1">
    <property type="nucleotide sequence ID" value="XM_044688655.1"/>
</dbReference>
<evidence type="ECO:0000313" key="3">
    <source>
        <dbReference type="Proteomes" id="UP000816034"/>
    </source>
</evidence>